<dbReference type="Gene3D" id="1.20.81.30">
    <property type="entry name" value="Type II secretion system (T2SS), domain F"/>
    <property type="match status" value="1"/>
</dbReference>
<evidence type="ECO:0000256" key="8">
    <source>
        <dbReference type="ARBA" id="ARBA00023136"/>
    </source>
</evidence>
<dbReference type="AlphaFoldDB" id="X1HQ19"/>
<feature type="domain" description="Type II secretion system protein GspF" evidence="10">
    <location>
        <begin position="81"/>
        <end position="205"/>
    </location>
</feature>
<evidence type="ECO:0000256" key="1">
    <source>
        <dbReference type="ARBA" id="ARBA00004429"/>
    </source>
</evidence>
<dbReference type="PROSITE" id="PS00874">
    <property type="entry name" value="T2SP_F"/>
    <property type="match status" value="1"/>
</dbReference>
<evidence type="ECO:0000256" key="9">
    <source>
        <dbReference type="SAM" id="Phobius"/>
    </source>
</evidence>
<dbReference type="PANTHER" id="PTHR30012:SF0">
    <property type="entry name" value="TYPE II SECRETION SYSTEM PROTEIN F-RELATED"/>
    <property type="match status" value="1"/>
</dbReference>
<keyword evidence="3" id="KW-0813">Transport</keyword>
<keyword evidence="4" id="KW-1003">Cell membrane</keyword>
<sequence>MAKTLDIPTKRKVLSYRYVAATSQGKLVKGTIKATNEVAAERLLIGQGYRPVNVEVAPSMFSLEEALPRLFRVKPRDVIVFSRQLATLIRSGISLLPALEILQGQVTASRAFKKILGTIADDLRAGSAFSQAISKHPKAFSDIYCRTIAVGEQSGNLETVLNRMADYHEKQGAVARKIGRALTYPLMIMGVAIVVVIILMTVVMPQLLGMFTTMNVDLPLPTRILIWVTDFFTANTVYLLIAGVLLAAVALWLIKQPSGRRLLDRLRLTAPIIGPPTLMGELARFCRTMS</sequence>
<evidence type="ECO:0000259" key="10">
    <source>
        <dbReference type="Pfam" id="PF00482"/>
    </source>
</evidence>
<evidence type="ECO:0000256" key="7">
    <source>
        <dbReference type="ARBA" id="ARBA00022989"/>
    </source>
</evidence>
<dbReference type="GO" id="GO:0015628">
    <property type="term" value="P:protein secretion by the type II secretion system"/>
    <property type="evidence" value="ECO:0007669"/>
    <property type="project" value="TreeGrafter"/>
</dbReference>
<dbReference type="PANTHER" id="PTHR30012">
    <property type="entry name" value="GENERAL SECRETION PATHWAY PROTEIN"/>
    <property type="match status" value="1"/>
</dbReference>
<feature type="transmembrane region" description="Helical" evidence="9">
    <location>
        <begin position="224"/>
        <end position="254"/>
    </location>
</feature>
<dbReference type="EMBL" id="BARU01017066">
    <property type="protein sequence ID" value="GAH55934.1"/>
    <property type="molecule type" value="Genomic_DNA"/>
</dbReference>
<gene>
    <name evidence="11" type="ORF">S03H2_28333</name>
</gene>
<dbReference type="PRINTS" id="PR00812">
    <property type="entry name" value="BCTERIALGSPF"/>
</dbReference>
<dbReference type="InterPro" id="IPR003004">
    <property type="entry name" value="GspF/PilC"/>
</dbReference>
<evidence type="ECO:0000256" key="4">
    <source>
        <dbReference type="ARBA" id="ARBA00022475"/>
    </source>
</evidence>
<dbReference type="GO" id="GO:0005886">
    <property type="term" value="C:plasma membrane"/>
    <property type="evidence" value="ECO:0007669"/>
    <property type="project" value="UniProtKB-SubCell"/>
</dbReference>
<evidence type="ECO:0000256" key="3">
    <source>
        <dbReference type="ARBA" id="ARBA00022448"/>
    </source>
</evidence>
<dbReference type="Pfam" id="PF00482">
    <property type="entry name" value="T2SSF"/>
    <property type="match status" value="1"/>
</dbReference>
<evidence type="ECO:0000256" key="2">
    <source>
        <dbReference type="ARBA" id="ARBA00005745"/>
    </source>
</evidence>
<keyword evidence="8 9" id="KW-0472">Membrane</keyword>
<keyword evidence="7 9" id="KW-1133">Transmembrane helix</keyword>
<keyword evidence="6 9" id="KW-0812">Transmembrane</keyword>
<dbReference type="InterPro" id="IPR001992">
    <property type="entry name" value="T2SS_GspF/T4SS_PilC_CS"/>
</dbReference>
<proteinExistence type="inferred from homology"/>
<evidence type="ECO:0000313" key="11">
    <source>
        <dbReference type="EMBL" id="GAH55934.1"/>
    </source>
</evidence>
<comment type="caution">
    <text evidence="11">The sequence shown here is derived from an EMBL/GenBank/DDBJ whole genome shotgun (WGS) entry which is preliminary data.</text>
</comment>
<keyword evidence="5" id="KW-0997">Cell inner membrane</keyword>
<dbReference type="InterPro" id="IPR018076">
    <property type="entry name" value="T2SS_GspF_dom"/>
</dbReference>
<evidence type="ECO:0000256" key="6">
    <source>
        <dbReference type="ARBA" id="ARBA00022692"/>
    </source>
</evidence>
<comment type="subcellular location">
    <subcellularLocation>
        <location evidence="1">Cell inner membrane</location>
        <topology evidence="1">Multi-pass membrane protein</topology>
    </subcellularLocation>
</comment>
<organism evidence="11">
    <name type="scientific">marine sediment metagenome</name>
    <dbReference type="NCBI Taxonomy" id="412755"/>
    <lineage>
        <taxon>unclassified sequences</taxon>
        <taxon>metagenomes</taxon>
        <taxon>ecological metagenomes</taxon>
    </lineage>
</organism>
<evidence type="ECO:0000256" key="5">
    <source>
        <dbReference type="ARBA" id="ARBA00022519"/>
    </source>
</evidence>
<accession>X1HQ19</accession>
<dbReference type="FunFam" id="1.20.81.30:FF:000001">
    <property type="entry name" value="Type II secretion system protein F"/>
    <property type="match status" value="1"/>
</dbReference>
<name>X1HQ19_9ZZZZ</name>
<reference evidence="11" key="1">
    <citation type="journal article" date="2014" name="Front. Microbiol.">
        <title>High frequency of phylogenetically diverse reductive dehalogenase-homologous genes in deep subseafloor sedimentary metagenomes.</title>
        <authorList>
            <person name="Kawai M."/>
            <person name="Futagami T."/>
            <person name="Toyoda A."/>
            <person name="Takaki Y."/>
            <person name="Nishi S."/>
            <person name="Hori S."/>
            <person name="Arai W."/>
            <person name="Tsubouchi T."/>
            <person name="Morono Y."/>
            <person name="Uchiyama I."/>
            <person name="Ito T."/>
            <person name="Fujiyama A."/>
            <person name="Inagaki F."/>
            <person name="Takami H."/>
        </authorList>
    </citation>
    <scope>NUCLEOTIDE SEQUENCE</scope>
    <source>
        <strain evidence="11">Expedition CK06-06</strain>
    </source>
</reference>
<protein>
    <recommendedName>
        <fullName evidence="10">Type II secretion system protein GspF domain-containing protein</fullName>
    </recommendedName>
</protein>
<feature type="transmembrane region" description="Helical" evidence="9">
    <location>
        <begin position="186"/>
        <end position="204"/>
    </location>
</feature>
<comment type="similarity">
    <text evidence="2">Belongs to the GSP F family.</text>
</comment>
<dbReference type="InterPro" id="IPR042094">
    <property type="entry name" value="T2SS_GspF_sf"/>
</dbReference>
<feature type="non-terminal residue" evidence="11">
    <location>
        <position position="290"/>
    </location>
</feature>